<dbReference type="GO" id="GO:0005739">
    <property type="term" value="C:mitochondrion"/>
    <property type="evidence" value="ECO:0000318"/>
    <property type="project" value="GO_Central"/>
</dbReference>
<keyword evidence="11" id="KW-0594">Phospholipid biosynthesis</keyword>
<dbReference type="PIRSF" id="PIRSF000847">
    <property type="entry name" value="Phos_ph_gly_syn"/>
    <property type="match status" value="1"/>
</dbReference>
<keyword evidence="12" id="KW-1208">Phospholipid metabolism</keyword>
<dbReference type="Proteomes" id="UP000009022">
    <property type="component" value="Unassembled WGS sequence"/>
</dbReference>
<dbReference type="STRING" id="10228.B3SCP2"/>
<dbReference type="GO" id="GO:0005743">
    <property type="term" value="C:mitochondrial inner membrane"/>
    <property type="evidence" value="ECO:0007669"/>
    <property type="project" value="UniProtKB-SubCell"/>
</dbReference>
<evidence type="ECO:0000313" key="16">
    <source>
        <dbReference type="EMBL" id="EDV19508.1"/>
    </source>
</evidence>
<keyword evidence="5 15" id="KW-0812">Transmembrane</keyword>
<evidence type="ECO:0000256" key="5">
    <source>
        <dbReference type="ARBA" id="ARBA00022692"/>
    </source>
</evidence>
<feature type="transmembrane region" description="Helical" evidence="15">
    <location>
        <begin position="145"/>
        <end position="163"/>
    </location>
</feature>
<dbReference type="GO" id="GO:0043337">
    <property type="term" value="F:cardiolipin synthase (CMP-forming)"/>
    <property type="evidence" value="ECO:0000318"/>
    <property type="project" value="GO_Central"/>
</dbReference>
<keyword evidence="3" id="KW-0444">Lipid biosynthesis</keyword>
<dbReference type="HOGENOM" id="CLU_051314_0_2_1"/>
<evidence type="ECO:0000256" key="7">
    <source>
        <dbReference type="ARBA" id="ARBA00022989"/>
    </source>
</evidence>
<dbReference type="AlphaFoldDB" id="B3SCP2"/>
<comment type="catalytic activity">
    <reaction evidence="14">
        <text>a CDP-1,2-diacyl-sn-glycerol + a 1,2-diacyl-sn-glycero-3-phospho-(1'-sn-glycerol) = a cardiolipin + CMP + H(+)</text>
        <dbReference type="Rhea" id="RHEA:32931"/>
        <dbReference type="ChEBI" id="CHEBI:15378"/>
        <dbReference type="ChEBI" id="CHEBI:58332"/>
        <dbReference type="ChEBI" id="CHEBI:60377"/>
        <dbReference type="ChEBI" id="CHEBI:62237"/>
        <dbReference type="ChEBI" id="CHEBI:64716"/>
        <dbReference type="EC" id="2.7.8.41"/>
    </reaction>
</comment>
<accession>B3SCP2</accession>
<organism evidence="16 17">
    <name type="scientific">Trichoplax adhaerens</name>
    <name type="common">Trichoplax reptans</name>
    <dbReference type="NCBI Taxonomy" id="10228"/>
    <lineage>
        <taxon>Eukaryota</taxon>
        <taxon>Metazoa</taxon>
        <taxon>Placozoa</taxon>
        <taxon>Uniplacotomia</taxon>
        <taxon>Trichoplacea</taxon>
        <taxon>Trichoplacidae</taxon>
        <taxon>Trichoplax</taxon>
    </lineage>
</organism>
<dbReference type="InterPro" id="IPR004570">
    <property type="entry name" value="Phosphatidylglycerol_P_synth"/>
</dbReference>
<evidence type="ECO:0000256" key="9">
    <source>
        <dbReference type="ARBA" id="ARBA00023128"/>
    </source>
</evidence>
<keyword evidence="4" id="KW-0808">Transferase</keyword>
<name>B3SCP2_TRIAD</name>
<dbReference type="InterPro" id="IPR043130">
    <property type="entry name" value="CDP-OH_PTrfase_TM_dom"/>
</dbReference>
<keyword evidence="9" id="KW-0496">Mitochondrion</keyword>
<dbReference type="PhylomeDB" id="B3SCP2"/>
<sequence length="201" mass="22554">RDRIITVPNILSMTRLVLSPYLAYLLLQDHFTSALILFTAAGLTDLLDGWIARRYSSQKSLIGTVLDPVSDKILMCTLTVSLTAASLLPWQITAIILSRDIGLVTYAFYYRFKTLPPPVTLNRFFSTRHAPAEIHPLGISKLNTGLQLSLIFMSIAAPIFDFIHHPMLQILWFTTAATTVASGLSYMRSVNFVKHLKKSER</sequence>
<keyword evidence="6" id="KW-0999">Mitochondrion inner membrane</keyword>
<dbReference type="InParanoid" id="B3SCP2"/>
<dbReference type="GeneID" id="6759217"/>
<evidence type="ECO:0000256" key="2">
    <source>
        <dbReference type="ARBA" id="ARBA00010441"/>
    </source>
</evidence>
<dbReference type="InterPro" id="IPR000462">
    <property type="entry name" value="CDP-OH_P_trans"/>
</dbReference>
<dbReference type="GO" id="GO:0032049">
    <property type="term" value="P:cardiolipin biosynthetic process"/>
    <property type="evidence" value="ECO:0000318"/>
    <property type="project" value="GO_Central"/>
</dbReference>
<evidence type="ECO:0000256" key="14">
    <source>
        <dbReference type="ARBA" id="ARBA00047433"/>
    </source>
</evidence>
<feature type="transmembrane region" description="Helical" evidence="15">
    <location>
        <begin position="170"/>
        <end position="187"/>
    </location>
</feature>
<dbReference type="PANTHER" id="PTHR14269">
    <property type="entry name" value="CDP-DIACYLGLYCEROL--GLYCEROL-3-PHOSPHATE 3-PHOSPHATIDYLTRANSFERASE-RELATED"/>
    <property type="match status" value="1"/>
</dbReference>
<evidence type="ECO:0000256" key="12">
    <source>
        <dbReference type="ARBA" id="ARBA00023264"/>
    </source>
</evidence>
<reference evidence="16 17" key="1">
    <citation type="journal article" date="2008" name="Nature">
        <title>The Trichoplax genome and the nature of placozoans.</title>
        <authorList>
            <person name="Srivastava M."/>
            <person name="Begovic E."/>
            <person name="Chapman J."/>
            <person name="Putnam N.H."/>
            <person name="Hellsten U."/>
            <person name="Kawashima T."/>
            <person name="Kuo A."/>
            <person name="Mitros T."/>
            <person name="Salamov A."/>
            <person name="Carpenter M.L."/>
            <person name="Signorovitch A.Y."/>
            <person name="Moreno M.A."/>
            <person name="Kamm K."/>
            <person name="Grimwood J."/>
            <person name="Schmutz J."/>
            <person name="Shapiro H."/>
            <person name="Grigoriev I.V."/>
            <person name="Buss L.W."/>
            <person name="Schierwater B."/>
            <person name="Dellaporta S.L."/>
            <person name="Rokhsar D.S."/>
        </authorList>
    </citation>
    <scope>NUCLEOTIDE SEQUENCE [LARGE SCALE GENOMIC DNA]</scope>
    <source>
        <strain evidence="16 17">Grell-BS-1999</strain>
    </source>
</reference>
<comment type="similarity">
    <text evidence="2">Belongs to the CDP-alcohol phosphatidyltransferase class-I family.</text>
</comment>
<evidence type="ECO:0000256" key="3">
    <source>
        <dbReference type="ARBA" id="ARBA00022516"/>
    </source>
</evidence>
<keyword evidence="17" id="KW-1185">Reference proteome</keyword>
<dbReference type="InterPro" id="IPR050324">
    <property type="entry name" value="CDP-alcohol_PTase-I"/>
</dbReference>
<evidence type="ECO:0000256" key="1">
    <source>
        <dbReference type="ARBA" id="ARBA00004448"/>
    </source>
</evidence>
<feature type="non-terminal residue" evidence="16">
    <location>
        <position position="1"/>
    </location>
</feature>
<evidence type="ECO:0000256" key="6">
    <source>
        <dbReference type="ARBA" id="ARBA00022792"/>
    </source>
</evidence>
<dbReference type="KEGG" id="tad:TRIADDRAFT_33397"/>
<dbReference type="eggNOG" id="KOG1617">
    <property type="taxonomic scope" value="Eukaryota"/>
</dbReference>
<keyword evidence="7 15" id="KW-1133">Transmembrane helix</keyword>
<evidence type="ECO:0000256" key="4">
    <source>
        <dbReference type="ARBA" id="ARBA00022679"/>
    </source>
</evidence>
<evidence type="ECO:0000256" key="15">
    <source>
        <dbReference type="SAM" id="Phobius"/>
    </source>
</evidence>
<evidence type="ECO:0000256" key="11">
    <source>
        <dbReference type="ARBA" id="ARBA00023209"/>
    </source>
</evidence>
<dbReference type="Gene3D" id="1.20.120.1760">
    <property type="match status" value="1"/>
</dbReference>
<dbReference type="OrthoDB" id="10020554at2759"/>
<comment type="subcellular location">
    <subcellularLocation>
        <location evidence="1">Mitochondrion inner membrane</location>
        <topology evidence="1">Multi-pass membrane protein</topology>
    </subcellularLocation>
</comment>
<dbReference type="CTD" id="6759217"/>
<dbReference type="EMBL" id="DS985272">
    <property type="protein sequence ID" value="EDV19508.1"/>
    <property type="molecule type" value="Genomic_DNA"/>
</dbReference>
<evidence type="ECO:0000256" key="10">
    <source>
        <dbReference type="ARBA" id="ARBA00023136"/>
    </source>
</evidence>
<dbReference type="Pfam" id="PF01066">
    <property type="entry name" value="CDP-OH_P_transf"/>
    <property type="match status" value="1"/>
</dbReference>
<dbReference type="PANTHER" id="PTHR14269:SF60">
    <property type="entry name" value="CARDIOLIPIN SYNTHASE (CMP-FORMING)"/>
    <property type="match status" value="1"/>
</dbReference>
<protein>
    <recommendedName>
        <fullName evidence="13">cardiolipin synthase (CMP-forming)</fullName>
        <ecNumber evidence="13">2.7.8.41</ecNumber>
    </recommendedName>
</protein>
<evidence type="ECO:0000313" key="17">
    <source>
        <dbReference type="Proteomes" id="UP000009022"/>
    </source>
</evidence>
<evidence type="ECO:0000256" key="13">
    <source>
        <dbReference type="ARBA" id="ARBA00039001"/>
    </source>
</evidence>
<dbReference type="FunCoup" id="B3SCP2">
    <property type="interactions" value="1396"/>
</dbReference>
<gene>
    <name evidence="16" type="ORF">TRIADDRAFT_33397</name>
</gene>
<keyword evidence="10 15" id="KW-0472">Membrane</keyword>
<keyword evidence="8" id="KW-0443">Lipid metabolism</keyword>
<dbReference type="FunFam" id="1.20.120.1760:FF:000005">
    <property type="entry name" value="Cardiolipin synthase 1"/>
    <property type="match status" value="1"/>
</dbReference>
<dbReference type="EC" id="2.7.8.41" evidence="13"/>
<proteinExistence type="inferred from homology"/>
<evidence type="ECO:0000256" key="8">
    <source>
        <dbReference type="ARBA" id="ARBA00023098"/>
    </source>
</evidence>
<dbReference type="RefSeq" id="XP_002118025.1">
    <property type="nucleotide sequence ID" value="XM_002117989.1"/>
</dbReference>
<dbReference type="GO" id="GO:0008444">
    <property type="term" value="F:CDP-diacylglycerol-glycerol-3-phosphate 3-phosphatidyltransferase activity"/>
    <property type="evidence" value="ECO:0007669"/>
    <property type="project" value="InterPro"/>
</dbReference>
<dbReference type="OMA" id="KRFNMAS"/>